<dbReference type="GO" id="GO:0033314">
    <property type="term" value="P:mitotic DNA replication checkpoint signaling"/>
    <property type="evidence" value="ECO:0007669"/>
    <property type="project" value="TreeGrafter"/>
</dbReference>
<gene>
    <name evidence="6" type="primary">LOC112689019</name>
</gene>
<dbReference type="GO" id="GO:0007095">
    <property type="term" value="P:mitotic G2 DNA damage checkpoint signaling"/>
    <property type="evidence" value="ECO:0007669"/>
    <property type="project" value="TreeGrafter"/>
</dbReference>
<evidence type="ECO:0000313" key="6">
    <source>
        <dbReference type="RefSeq" id="XP_025418297.1"/>
    </source>
</evidence>
<evidence type="ECO:0000256" key="2">
    <source>
        <dbReference type="ARBA" id="ARBA00022553"/>
    </source>
</evidence>
<comment type="subcellular location">
    <subcellularLocation>
        <location evidence="1">Nucleus</location>
    </subcellularLocation>
</comment>
<dbReference type="Proteomes" id="UP000694846">
    <property type="component" value="Unplaced"/>
</dbReference>
<reference evidence="6" key="1">
    <citation type="submission" date="2025-08" db="UniProtKB">
        <authorList>
            <consortium name="RefSeq"/>
        </authorList>
    </citation>
    <scope>IDENTIFICATION</scope>
    <source>
        <tissue evidence="6">Whole body</tissue>
    </source>
</reference>
<feature type="compositionally biased region" description="Acidic residues" evidence="4">
    <location>
        <begin position="319"/>
        <end position="336"/>
    </location>
</feature>
<feature type="region of interest" description="Disordered" evidence="4">
    <location>
        <begin position="230"/>
        <end position="253"/>
    </location>
</feature>
<evidence type="ECO:0000313" key="5">
    <source>
        <dbReference type="Proteomes" id="UP000694846"/>
    </source>
</evidence>
<accession>A0A8B8G5W2</accession>
<dbReference type="GO" id="GO:0010997">
    <property type="term" value="F:anaphase-promoting complex binding"/>
    <property type="evidence" value="ECO:0007669"/>
    <property type="project" value="TreeGrafter"/>
</dbReference>
<feature type="compositionally biased region" description="Acidic residues" evidence="4">
    <location>
        <begin position="461"/>
        <end position="473"/>
    </location>
</feature>
<dbReference type="OrthoDB" id="5859781at2759"/>
<organism evidence="5 6">
    <name type="scientific">Sipha flava</name>
    <name type="common">yellow sugarcane aphid</name>
    <dbReference type="NCBI Taxonomy" id="143950"/>
    <lineage>
        <taxon>Eukaryota</taxon>
        <taxon>Metazoa</taxon>
        <taxon>Ecdysozoa</taxon>
        <taxon>Arthropoda</taxon>
        <taxon>Hexapoda</taxon>
        <taxon>Insecta</taxon>
        <taxon>Pterygota</taxon>
        <taxon>Neoptera</taxon>
        <taxon>Paraneoptera</taxon>
        <taxon>Hemiptera</taxon>
        <taxon>Sternorrhyncha</taxon>
        <taxon>Aphidomorpha</taxon>
        <taxon>Aphidoidea</taxon>
        <taxon>Aphididae</taxon>
        <taxon>Sipha</taxon>
    </lineage>
</organism>
<feature type="compositionally biased region" description="Acidic residues" evidence="4">
    <location>
        <begin position="107"/>
        <end position="116"/>
    </location>
</feature>
<dbReference type="GO" id="GO:0005634">
    <property type="term" value="C:nucleus"/>
    <property type="evidence" value="ECO:0007669"/>
    <property type="project" value="UniProtKB-SubCell"/>
</dbReference>
<feature type="region of interest" description="Disordered" evidence="4">
    <location>
        <begin position="313"/>
        <end position="336"/>
    </location>
</feature>
<dbReference type="GeneID" id="112689019"/>
<dbReference type="AlphaFoldDB" id="A0A8B8G5W2"/>
<keyword evidence="3" id="KW-0539">Nucleus</keyword>
<dbReference type="PANTHER" id="PTHR14396">
    <property type="entry name" value="CLASPIN"/>
    <property type="match status" value="1"/>
</dbReference>
<sequence length="711" mass="81702">MQRMPYLQELSLKIISKNIQHSKLVSSKSSKTNVDDISRETQRLISSSHVRLPYHKPKQKSLKDFLNKRKIAKEYQASITGSKKLLEKAWEFIEAKEQNVEKFYNEDCSEDEDNEELPTNNDDVEAKNNVSLNSNNENGSNKGFSDDEENDDNNSVINNDLSANDVMCSFNDDEEEDFRSISSCSNKSLTEQEKSKNIEFISNHNDIEDMNSEDELTVNVARQFIDDLAELSESDNSSEDDENVPDLIDDSDEDVNEFSKKRVRRLVLSESSDDDSNLEIKLTTDDLMPLLKDPEETNVCTQQLMGLCSGQFQTQKSEEQEDNENIEDDFDSEVPQNDADDIINEDYEDELPKLISAKDYFDEEAELSESDWSSDDEEHILGAIDKLEEEEGDKDKLDEDVVKDGLDKIYMRQLLDDDQQQVSALKEMLLEDGELHTDSGRKRKFQWEDQDDAAFKKPLFSEDEDEYEDDAMSDDDKAEQWRKERFKRESYLSQKNNSDDEQIIENEGSESILQSSVSVVTKTHVVKYQKKQNKKICDTISLENTEESLQLNDKNSITSIIVENDTIETPKISSNTIIDFQVANVIASKPNKLVKGSFMKRNNEKKMTNTLLYMNKKSIIDIDENNSRKYKDNSEIKPINTITGTANNPFAYLLRTDKNQEHEKKDISNRVTNVEKKENICSTMSSANVQSSQQLQISNHKSVKSILKQLE</sequence>
<feature type="compositionally biased region" description="Low complexity" evidence="4">
    <location>
        <begin position="128"/>
        <end position="141"/>
    </location>
</feature>
<dbReference type="PANTHER" id="PTHR14396:SF10">
    <property type="entry name" value="CLASPIN"/>
    <property type="match status" value="1"/>
</dbReference>
<feature type="region of interest" description="Disordered" evidence="4">
    <location>
        <begin position="458"/>
        <end position="477"/>
    </location>
</feature>
<keyword evidence="5" id="KW-1185">Reference proteome</keyword>
<name>A0A8B8G5W2_9HEMI</name>
<proteinExistence type="predicted"/>
<protein>
    <submittedName>
        <fullName evidence="6">Claspin isoform X1</fullName>
    </submittedName>
</protein>
<dbReference type="RefSeq" id="XP_025418297.1">
    <property type="nucleotide sequence ID" value="XM_025562512.1"/>
</dbReference>
<dbReference type="InterPro" id="IPR024146">
    <property type="entry name" value="Claspin"/>
</dbReference>
<feature type="region of interest" description="Disordered" evidence="4">
    <location>
        <begin position="107"/>
        <end position="160"/>
    </location>
</feature>
<keyword evidence="2" id="KW-0597">Phosphoprotein</keyword>
<evidence type="ECO:0000256" key="1">
    <source>
        <dbReference type="ARBA" id="ARBA00004123"/>
    </source>
</evidence>
<evidence type="ECO:0000256" key="4">
    <source>
        <dbReference type="SAM" id="MobiDB-lite"/>
    </source>
</evidence>
<evidence type="ECO:0000256" key="3">
    <source>
        <dbReference type="ARBA" id="ARBA00023242"/>
    </source>
</evidence>